<dbReference type="GO" id="GO:0005886">
    <property type="term" value="C:plasma membrane"/>
    <property type="evidence" value="ECO:0007669"/>
    <property type="project" value="TreeGrafter"/>
</dbReference>
<reference evidence="6 7" key="1">
    <citation type="submission" date="2016-04" db="EMBL/GenBank/DDBJ databases">
        <title>Complete genome sequence of Thermococcus siculi type strain RG-20.</title>
        <authorList>
            <person name="Oger P.M."/>
        </authorList>
    </citation>
    <scope>NUCLEOTIDE SEQUENCE [LARGE SCALE GENOMIC DNA]</scope>
    <source>
        <strain evidence="6 7">RG-20</strain>
    </source>
</reference>
<keyword evidence="7" id="KW-1185">Reference proteome</keyword>
<dbReference type="PANTHER" id="PTHR23291:SF50">
    <property type="entry name" value="PROTEIN LIFEGUARD 4"/>
    <property type="match status" value="1"/>
</dbReference>
<accession>A0A2Z2MN25</accession>
<sequence length="212" mass="23517">MDKTTQVLEREVSFGSWVKQVFAWLFVGLLLAFFVAFNTPPAYGWAGLGAFVVTILALVGMWKAKGTGGKAVMFLIFTAAMGYSINYIAYYYAVEDVVTALFTTSGIFLGLIILAFIKPDAFRSNSLGAILGFSLLGIIFMEIFAIIFGWGSVFSVTNWIVVLIFMGYTLWDTAKLKERYEAGQSPIYSAAAFFLDFINLFVRILIISKGRE</sequence>
<dbReference type="RefSeq" id="WP_088855270.1">
    <property type="nucleotide sequence ID" value="NZ_CP015103.1"/>
</dbReference>
<protein>
    <recommendedName>
        <fullName evidence="8">Bax inhibitor-1/YccA family protein</fullName>
    </recommendedName>
</protein>
<organism evidence="6 7">
    <name type="scientific">Thermococcus siculi</name>
    <dbReference type="NCBI Taxonomy" id="72803"/>
    <lineage>
        <taxon>Archaea</taxon>
        <taxon>Methanobacteriati</taxon>
        <taxon>Methanobacteriota</taxon>
        <taxon>Thermococci</taxon>
        <taxon>Thermococcales</taxon>
        <taxon>Thermococcaceae</taxon>
        <taxon>Thermococcus</taxon>
    </lineage>
</organism>
<dbReference type="GeneID" id="33316933"/>
<feature type="transmembrane region" description="Helical" evidence="5">
    <location>
        <begin position="21"/>
        <end position="37"/>
    </location>
</feature>
<evidence type="ECO:0000256" key="2">
    <source>
        <dbReference type="ARBA" id="ARBA00022692"/>
    </source>
</evidence>
<dbReference type="PANTHER" id="PTHR23291">
    <property type="entry name" value="BAX INHIBITOR-RELATED"/>
    <property type="match status" value="1"/>
</dbReference>
<dbReference type="AlphaFoldDB" id="A0A2Z2MN25"/>
<evidence type="ECO:0008006" key="8">
    <source>
        <dbReference type="Google" id="ProtNLM"/>
    </source>
</evidence>
<gene>
    <name evidence="6" type="ORF">A3L11_01805</name>
</gene>
<dbReference type="Proteomes" id="UP000250125">
    <property type="component" value="Chromosome"/>
</dbReference>
<dbReference type="EMBL" id="CP015103">
    <property type="protein sequence ID" value="ASJ08027.1"/>
    <property type="molecule type" value="Genomic_DNA"/>
</dbReference>
<evidence type="ECO:0000313" key="6">
    <source>
        <dbReference type="EMBL" id="ASJ08027.1"/>
    </source>
</evidence>
<name>A0A2Z2MN25_9EURY</name>
<evidence type="ECO:0000313" key="7">
    <source>
        <dbReference type="Proteomes" id="UP000250125"/>
    </source>
</evidence>
<evidence type="ECO:0000256" key="4">
    <source>
        <dbReference type="ARBA" id="ARBA00023136"/>
    </source>
</evidence>
<feature type="transmembrane region" description="Helical" evidence="5">
    <location>
        <begin position="99"/>
        <end position="117"/>
    </location>
</feature>
<feature type="transmembrane region" description="Helical" evidence="5">
    <location>
        <begin position="156"/>
        <end position="174"/>
    </location>
</feature>
<feature type="transmembrane region" description="Helical" evidence="5">
    <location>
        <begin position="74"/>
        <end position="93"/>
    </location>
</feature>
<feature type="transmembrane region" description="Helical" evidence="5">
    <location>
        <begin position="43"/>
        <end position="62"/>
    </location>
</feature>
<feature type="transmembrane region" description="Helical" evidence="5">
    <location>
        <begin position="186"/>
        <end position="206"/>
    </location>
</feature>
<keyword evidence="4 5" id="KW-0472">Membrane</keyword>
<feature type="transmembrane region" description="Helical" evidence="5">
    <location>
        <begin position="129"/>
        <end position="150"/>
    </location>
</feature>
<keyword evidence="3 5" id="KW-1133">Transmembrane helix</keyword>
<dbReference type="KEGG" id="tsl:A3L11_01805"/>
<proteinExistence type="predicted"/>
<dbReference type="InterPro" id="IPR006214">
    <property type="entry name" value="Bax_inhibitor_1-related"/>
</dbReference>
<comment type="subcellular location">
    <subcellularLocation>
        <location evidence="1">Membrane</location>
        <topology evidence="1">Multi-pass membrane protein</topology>
    </subcellularLocation>
</comment>
<evidence type="ECO:0000256" key="1">
    <source>
        <dbReference type="ARBA" id="ARBA00004141"/>
    </source>
</evidence>
<keyword evidence="2 5" id="KW-0812">Transmembrane</keyword>
<evidence type="ECO:0000256" key="5">
    <source>
        <dbReference type="SAM" id="Phobius"/>
    </source>
</evidence>
<dbReference type="Pfam" id="PF01027">
    <property type="entry name" value="Bax1-I"/>
    <property type="match status" value="1"/>
</dbReference>
<evidence type="ECO:0000256" key="3">
    <source>
        <dbReference type="ARBA" id="ARBA00022989"/>
    </source>
</evidence>